<name>A0ABM6RQ48_9FIRM</name>
<evidence type="ECO:0000313" key="3">
    <source>
        <dbReference type="Proteomes" id="UP000325292"/>
    </source>
</evidence>
<organism evidence="2 3">
    <name type="scientific">Sulfobacillus thermotolerans</name>
    <dbReference type="NCBI Taxonomy" id="338644"/>
    <lineage>
        <taxon>Bacteria</taxon>
        <taxon>Bacillati</taxon>
        <taxon>Bacillota</taxon>
        <taxon>Clostridia</taxon>
        <taxon>Eubacteriales</taxon>
        <taxon>Clostridiales Family XVII. Incertae Sedis</taxon>
        <taxon>Sulfobacillus</taxon>
    </lineage>
</organism>
<feature type="transmembrane region" description="Helical" evidence="1">
    <location>
        <begin position="54"/>
        <end position="76"/>
    </location>
</feature>
<evidence type="ECO:0008006" key="4">
    <source>
        <dbReference type="Google" id="ProtNLM"/>
    </source>
</evidence>
<keyword evidence="1" id="KW-0812">Transmembrane</keyword>
<keyword evidence="3" id="KW-1185">Reference proteome</keyword>
<dbReference type="Proteomes" id="UP000325292">
    <property type="component" value="Chromosome"/>
</dbReference>
<proteinExistence type="predicted"/>
<protein>
    <recommendedName>
        <fullName evidence="4">DUF202 domain-containing protein</fullName>
    </recommendedName>
</protein>
<dbReference type="EMBL" id="CP019454">
    <property type="protein sequence ID" value="AUW93548.1"/>
    <property type="molecule type" value="Genomic_DNA"/>
</dbReference>
<gene>
    <name evidence="2" type="ORF">BXT84_06000</name>
</gene>
<reference evidence="2 3" key="1">
    <citation type="journal article" date="2019" name="Sci. Rep.">
        <title>Sulfobacillus thermotolerans: new insights into resistance and metabolic capacities of acidophilic chemolithotrophs.</title>
        <authorList>
            <person name="Panyushkina A.E."/>
            <person name="Babenko V.V."/>
            <person name="Nikitina A.S."/>
            <person name="Selezneva O.V."/>
            <person name="Tsaplina I.A."/>
            <person name="Letarova M.A."/>
            <person name="Kostryukova E.S."/>
            <person name="Letarov A.V."/>
        </authorList>
    </citation>
    <scope>NUCLEOTIDE SEQUENCE [LARGE SCALE GENOMIC DNA]</scope>
    <source>
        <strain evidence="2 3">Kr1</strain>
    </source>
</reference>
<accession>A0ABM6RQ48</accession>
<keyword evidence="1" id="KW-0472">Membrane</keyword>
<keyword evidence="1" id="KW-1133">Transmembrane helix</keyword>
<sequence length="95" mass="10692">MNHRQQQYIDMLKEAAPYSKKTIWWFRAAGLITLVVLGGGYWALFMAIGGRLSLWMVMVAELVGVAVMVAALAASLRSRRQDIERYRASQMQGGE</sequence>
<evidence type="ECO:0000256" key="1">
    <source>
        <dbReference type="SAM" id="Phobius"/>
    </source>
</evidence>
<evidence type="ECO:0000313" key="2">
    <source>
        <dbReference type="EMBL" id="AUW93548.1"/>
    </source>
</evidence>
<feature type="transmembrane region" description="Helical" evidence="1">
    <location>
        <begin position="24"/>
        <end position="48"/>
    </location>
</feature>